<dbReference type="Proteomes" id="UP000237631">
    <property type="component" value="Unassembled WGS sequence"/>
</dbReference>
<name>A0A2S6CFI0_9PEZI</name>
<accession>A0A2S6CFI0</accession>
<dbReference type="AlphaFoldDB" id="A0A2S6CFI0"/>
<dbReference type="EMBL" id="PNEN01000456">
    <property type="protein sequence ID" value="PPJ58443.1"/>
    <property type="molecule type" value="Genomic_DNA"/>
</dbReference>
<reference evidence="2" key="1">
    <citation type="journal article" date="2017" name="bioRxiv">
        <title>Conservation of a gene cluster reveals novel cercosporin biosynthetic mechanisms and extends production to the genus Colletotrichum.</title>
        <authorList>
            <person name="de Jonge R."/>
            <person name="Ebert M.K."/>
            <person name="Huitt-Roehl C.R."/>
            <person name="Pal P."/>
            <person name="Suttle J.C."/>
            <person name="Spanner R.E."/>
            <person name="Neubauer J.D."/>
            <person name="Jurick W.M.II."/>
            <person name="Stott K.A."/>
            <person name="Secor G.A."/>
            <person name="Thomma B.P.H.J."/>
            <person name="Van de Peer Y."/>
            <person name="Townsend C.A."/>
            <person name="Bolton M.D."/>
        </authorList>
    </citation>
    <scope>NUCLEOTIDE SEQUENCE [LARGE SCALE GENOMIC DNA]</scope>
    <source>
        <strain evidence="2">CBS538.71</strain>
    </source>
</reference>
<protein>
    <submittedName>
        <fullName evidence="1">Uncharacterized protein</fullName>
    </submittedName>
</protein>
<sequence length="335" mass="37339">MAKSKNKGRRANPASITTVQREQTIFLDALPSEVIGMIASQMSYAKEPKWRYEVEKKEDKEENAGLSAFRLTCKMLNNSSQHEWARRHTTHIVVRLSTADIQLTTSVLANSGRFAKVKSVNFVGPKTEDLPDGGSFSAEQTTELRLSLEGFVRKLSKVEAVEVNGLQNIYSASAPSPGLSSLLGALEDVNPSKLQRLRLGDGVYSAATIHSLLRALRANLRFFKVDRFDICDDNVHSTLAFVRDDLLLDELQMTAVRSVVDSEKHSLLHDQFDMGGRKSKWLRNKATGNFERYTLGNCWFQAQGKGAIKLALNRILELEDSDLYDPSLTKGSLGF</sequence>
<dbReference type="OrthoDB" id="3645989at2759"/>
<organism evidence="1 2">
    <name type="scientific">Cercospora berteroae</name>
    <dbReference type="NCBI Taxonomy" id="357750"/>
    <lineage>
        <taxon>Eukaryota</taxon>
        <taxon>Fungi</taxon>
        <taxon>Dikarya</taxon>
        <taxon>Ascomycota</taxon>
        <taxon>Pezizomycotina</taxon>
        <taxon>Dothideomycetes</taxon>
        <taxon>Dothideomycetidae</taxon>
        <taxon>Mycosphaerellales</taxon>
        <taxon>Mycosphaerellaceae</taxon>
        <taxon>Cercospora</taxon>
    </lineage>
</organism>
<evidence type="ECO:0000313" key="2">
    <source>
        <dbReference type="Proteomes" id="UP000237631"/>
    </source>
</evidence>
<keyword evidence="2" id="KW-1185">Reference proteome</keyword>
<comment type="caution">
    <text evidence="1">The sequence shown here is derived from an EMBL/GenBank/DDBJ whole genome shotgun (WGS) entry which is preliminary data.</text>
</comment>
<gene>
    <name evidence="1" type="ORF">CBER1_08349</name>
</gene>
<proteinExistence type="predicted"/>
<evidence type="ECO:0000313" key="1">
    <source>
        <dbReference type="EMBL" id="PPJ58443.1"/>
    </source>
</evidence>